<dbReference type="EMBL" id="FCOW01000043">
    <property type="protein sequence ID" value="CVK21703.1"/>
    <property type="molecule type" value="Genomic_DNA"/>
</dbReference>
<keyword evidence="2" id="KW-1185">Reference proteome</keyword>
<name>A0ABM9W977_9FIRM</name>
<protein>
    <submittedName>
        <fullName evidence="1">OsmC-like protein</fullName>
    </submittedName>
</protein>
<dbReference type="Gene3D" id="3.30.300.20">
    <property type="match status" value="1"/>
</dbReference>
<proteinExistence type="predicted"/>
<dbReference type="InterPro" id="IPR036102">
    <property type="entry name" value="OsmC/Ohrsf"/>
</dbReference>
<gene>
    <name evidence="1" type="ORF">SSPH_04410</name>
</gene>
<dbReference type="PANTHER" id="PTHR35368">
    <property type="entry name" value="HYDROPEROXIDE REDUCTASE"/>
    <property type="match status" value="1"/>
</dbReference>
<organism evidence="1 2">
    <name type="scientific">Sporomusa sphaeroides DSM 2875</name>
    <dbReference type="NCBI Taxonomy" id="1337886"/>
    <lineage>
        <taxon>Bacteria</taxon>
        <taxon>Bacillati</taxon>
        <taxon>Bacillota</taxon>
        <taxon>Negativicutes</taxon>
        <taxon>Selenomonadales</taxon>
        <taxon>Sporomusaceae</taxon>
        <taxon>Sporomusa</taxon>
    </lineage>
</organism>
<dbReference type="InterPro" id="IPR052924">
    <property type="entry name" value="OsmC/Ohr_hydroprdx_reductase"/>
</dbReference>
<dbReference type="Proteomes" id="UP000245702">
    <property type="component" value="Unassembled WGS sequence"/>
</dbReference>
<dbReference type="PANTHER" id="PTHR35368:SF1">
    <property type="entry name" value="HYDROPEROXIDE REDUCTASE"/>
    <property type="match status" value="1"/>
</dbReference>
<reference evidence="1 2" key="1">
    <citation type="submission" date="2016-01" db="EMBL/GenBank/DDBJ databases">
        <authorList>
            <person name="Brown R."/>
        </authorList>
    </citation>
    <scope>NUCLEOTIDE SEQUENCE [LARGE SCALE GENOMIC DNA]</scope>
    <source>
        <strain evidence="1">Sporomusa sphaeroides DSM 2875</strain>
    </source>
</reference>
<accession>A0ABM9W977</accession>
<comment type="caution">
    <text evidence="1">The sequence shown here is derived from an EMBL/GenBank/DDBJ whole genome shotgun (WGS) entry which is preliminary data.</text>
</comment>
<evidence type="ECO:0000313" key="1">
    <source>
        <dbReference type="EMBL" id="CVK21703.1"/>
    </source>
</evidence>
<dbReference type="InterPro" id="IPR015946">
    <property type="entry name" value="KH_dom-like_a/b"/>
</dbReference>
<dbReference type="SUPFAM" id="SSF82784">
    <property type="entry name" value="OsmC-like"/>
    <property type="match status" value="1"/>
</dbReference>
<evidence type="ECO:0000313" key="2">
    <source>
        <dbReference type="Proteomes" id="UP000245702"/>
    </source>
</evidence>
<dbReference type="RefSeq" id="WP_075758218.1">
    <property type="nucleotide sequence ID" value="NZ_CP146991.1"/>
</dbReference>
<dbReference type="InterPro" id="IPR003718">
    <property type="entry name" value="OsmC/Ohr_fam"/>
</dbReference>
<dbReference type="Pfam" id="PF02566">
    <property type="entry name" value="OsmC"/>
    <property type="match status" value="1"/>
</dbReference>
<sequence length="147" mass="15962">MPMKTHKVTIQQKNAVCMEFEARGLKTLVDEPLTSGGTNLGHTPVELLLGSLGSCLAITTFIFASMQGIPITDIRVEVEGDMNNDGLTGVDPSMPTGFQSIRYHFFVKSSAPEERIRQLVEFAEAKCPVGSTIRNSAAMSEVKLTMV</sequence>